<evidence type="ECO:0000256" key="2">
    <source>
        <dbReference type="ARBA" id="ARBA00010841"/>
    </source>
</evidence>
<reference evidence="9 10" key="1">
    <citation type="submission" date="2022-12" db="EMBL/GenBank/DDBJ databases">
        <title>Chromosome-level genome of Tegillarca granosa.</title>
        <authorList>
            <person name="Kim J."/>
        </authorList>
    </citation>
    <scope>NUCLEOTIDE SEQUENCE [LARGE SCALE GENOMIC DNA]</scope>
    <source>
        <strain evidence="9">Teg-2019</strain>
        <tissue evidence="9">Adductor muscle</tissue>
    </source>
</reference>
<comment type="caution">
    <text evidence="9">The sequence shown here is derived from an EMBL/GenBank/DDBJ whole genome shotgun (WGS) entry which is preliminary data.</text>
</comment>
<feature type="coiled-coil region" evidence="7">
    <location>
        <begin position="237"/>
        <end position="278"/>
    </location>
</feature>
<dbReference type="EMBL" id="JARBDR010000919">
    <property type="protein sequence ID" value="KAJ8300128.1"/>
    <property type="molecule type" value="Genomic_DNA"/>
</dbReference>
<keyword evidence="6" id="KW-0966">Cell projection</keyword>
<name>A0ABQ9E3X9_TEGGR</name>
<evidence type="ECO:0000256" key="5">
    <source>
        <dbReference type="ARBA" id="ARBA00023069"/>
    </source>
</evidence>
<dbReference type="InterPro" id="IPR038844">
    <property type="entry name" value="CFAP157"/>
</dbReference>
<evidence type="ECO:0000256" key="3">
    <source>
        <dbReference type="ARBA" id="ARBA00014087"/>
    </source>
</evidence>
<dbReference type="PANTHER" id="PTHR31954:SF1">
    <property type="entry name" value="CILIA- AND FLAGELLA-ASSOCIATED PROTEIN 157"/>
    <property type="match status" value="1"/>
</dbReference>
<protein>
    <recommendedName>
        <fullName evidence="3">Cilia- and flagella-associated protein 157</fullName>
    </recommendedName>
</protein>
<proteinExistence type="inferred from homology"/>
<evidence type="ECO:0000256" key="7">
    <source>
        <dbReference type="SAM" id="Coils"/>
    </source>
</evidence>
<accession>A0ABQ9E3X9</accession>
<sequence length="565" mass="64889">MPPKKKKSGKKGKKSAKKSGRGSPSKSMSDQLNELSKEYYIIQIRDLENRLARYQKKCDELEVRNSQFQGKFDQMSKDIKDNEKFYKREIQLKDNEIYDLNDRLHGLQQAREMEKEQANAQLQQLRADFQETKDRLSSENMALGGRLASVEEFEVQKVELERQFEEMKQALAQKDVDHEKIIYDLEKKAVMDKDRLKKEMIARVNEVAGEFRKVSNKQMAETTKRTIRENVSLATQIKKTSDKNMEIIQENDKYKEELKKQKQQIEMLEATEKEMAKKNYSNQKLIRMLTEKCRNQEAMIGEYELREGEYQELEAELDLLRQTTEAQRDEMQQLAREKEQYEDSLQETQDSLVAQRKQKDKLDRVLAESANALKIALRKTGPDDLLEDGDDLNEIERRDFMLENLLILLNSAAVTGVGPHPAELGKQFRVRQRSAGEMPGSKKGIQKGEMPMSPIARSKDGTLPHYQLGDLGLIPRPKQQIPTSLDKMRALSATTRLGGLRKVLTRSIGIQTVSAPKALFYADQLLNKAPSGTQEAVLHKLPTDRIVSPAMPLGPINAKRTSKVF</sequence>
<evidence type="ECO:0000256" key="6">
    <source>
        <dbReference type="ARBA" id="ARBA00023273"/>
    </source>
</evidence>
<keyword evidence="4 7" id="KW-0175">Coiled coil</keyword>
<gene>
    <name evidence="9" type="ORF">KUTeg_021647</name>
</gene>
<evidence type="ECO:0000313" key="10">
    <source>
        <dbReference type="Proteomes" id="UP001217089"/>
    </source>
</evidence>
<feature type="compositionally biased region" description="Basic residues" evidence="8">
    <location>
        <begin position="1"/>
        <end position="20"/>
    </location>
</feature>
<dbReference type="Proteomes" id="UP001217089">
    <property type="component" value="Unassembled WGS sequence"/>
</dbReference>
<feature type="coiled-coil region" evidence="7">
    <location>
        <begin position="303"/>
        <end position="358"/>
    </location>
</feature>
<comment type="subcellular location">
    <subcellularLocation>
        <location evidence="1">Cell projection</location>
        <location evidence="1">Cilium</location>
    </subcellularLocation>
</comment>
<evidence type="ECO:0000313" key="9">
    <source>
        <dbReference type="EMBL" id="KAJ8300128.1"/>
    </source>
</evidence>
<evidence type="ECO:0000256" key="1">
    <source>
        <dbReference type="ARBA" id="ARBA00004138"/>
    </source>
</evidence>
<keyword evidence="5" id="KW-0969">Cilium</keyword>
<dbReference type="PANTHER" id="PTHR31954">
    <property type="entry name" value="CILIA- AND FLAGELLA-ASSOCIATED PROTEIN 157"/>
    <property type="match status" value="1"/>
</dbReference>
<feature type="region of interest" description="Disordered" evidence="8">
    <location>
        <begin position="433"/>
        <end position="452"/>
    </location>
</feature>
<organism evidence="9 10">
    <name type="scientific">Tegillarca granosa</name>
    <name type="common">Malaysian cockle</name>
    <name type="synonym">Anadara granosa</name>
    <dbReference type="NCBI Taxonomy" id="220873"/>
    <lineage>
        <taxon>Eukaryota</taxon>
        <taxon>Metazoa</taxon>
        <taxon>Spiralia</taxon>
        <taxon>Lophotrochozoa</taxon>
        <taxon>Mollusca</taxon>
        <taxon>Bivalvia</taxon>
        <taxon>Autobranchia</taxon>
        <taxon>Pteriomorphia</taxon>
        <taxon>Arcoida</taxon>
        <taxon>Arcoidea</taxon>
        <taxon>Arcidae</taxon>
        <taxon>Tegillarca</taxon>
    </lineage>
</organism>
<evidence type="ECO:0000256" key="4">
    <source>
        <dbReference type="ARBA" id="ARBA00023054"/>
    </source>
</evidence>
<feature type="coiled-coil region" evidence="7">
    <location>
        <begin position="108"/>
        <end position="177"/>
    </location>
</feature>
<feature type="region of interest" description="Disordered" evidence="8">
    <location>
        <begin position="1"/>
        <end position="32"/>
    </location>
</feature>
<feature type="coiled-coil region" evidence="7">
    <location>
        <begin position="37"/>
        <end position="71"/>
    </location>
</feature>
<keyword evidence="10" id="KW-1185">Reference proteome</keyword>
<evidence type="ECO:0000256" key="8">
    <source>
        <dbReference type="SAM" id="MobiDB-lite"/>
    </source>
</evidence>
<comment type="similarity">
    <text evidence="2">Belongs to the CFAP157 family.</text>
</comment>